<name>A0A2K1YNI3_POPTR</name>
<reference evidence="1 2" key="1">
    <citation type="journal article" date="2006" name="Science">
        <title>The genome of black cottonwood, Populus trichocarpa (Torr. &amp; Gray).</title>
        <authorList>
            <person name="Tuskan G.A."/>
            <person name="Difazio S."/>
            <person name="Jansson S."/>
            <person name="Bohlmann J."/>
            <person name="Grigoriev I."/>
            <person name="Hellsten U."/>
            <person name="Putnam N."/>
            <person name="Ralph S."/>
            <person name="Rombauts S."/>
            <person name="Salamov A."/>
            <person name="Schein J."/>
            <person name="Sterck L."/>
            <person name="Aerts A."/>
            <person name="Bhalerao R.R."/>
            <person name="Bhalerao R.P."/>
            <person name="Blaudez D."/>
            <person name="Boerjan W."/>
            <person name="Brun A."/>
            <person name="Brunner A."/>
            <person name="Busov V."/>
            <person name="Campbell M."/>
            <person name="Carlson J."/>
            <person name="Chalot M."/>
            <person name="Chapman J."/>
            <person name="Chen G.L."/>
            <person name="Cooper D."/>
            <person name="Coutinho P.M."/>
            <person name="Couturier J."/>
            <person name="Covert S."/>
            <person name="Cronk Q."/>
            <person name="Cunningham R."/>
            <person name="Davis J."/>
            <person name="Degroeve S."/>
            <person name="Dejardin A."/>
            <person name="Depamphilis C."/>
            <person name="Detter J."/>
            <person name="Dirks B."/>
            <person name="Dubchak I."/>
            <person name="Duplessis S."/>
            <person name="Ehlting J."/>
            <person name="Ellis B."/>
            <person name="Gendler K."/>
            <person name="Goodstein D."/>
            <person name="Gribskov M."/>
            <person name="Grimwood J."/>
            <person name="Groover A."/>
            <person name="Gunter L."/>
            <person name="Hamberger B."/>
            <person name="Heinze B."/>
            <person name="Helariutta Y."/>
            <person name="Henrissat B."/>
            <person name="Holligan D."/>
            <person name="Holt R."/>
            <person name="Huang W."/>
            <person name="Islam-Faridi N."/>
            <person name="Jones S."/>
            <person name="Jones-Rhoades M."/>
            <person name="Jorgensen R."/>
            <person name="Joshi C."/>
            <person name="Kangasjarvi J."/>
            <person name="Karlsson J."/>
            <person name="Kelleher C."/>
            <person name="Kirkpatrick R."/>
            <person name="Kirst M."/>
            <person name="Kohler A."/>
            <person name="Kalluri U."/>
            <person name="Larimer F."/>
            <person name="Leebens-Mack J."/>
            <person name="Leple J.C."/>
            <person name="Locascio P."/>
            <person name="Lou Y."/>
            <person name="Lucas S."/>
            <person name="Martin F."/>
            <person name="Montanini B."/>
            <person name="Napoli C."/>
            <person name="Nelson D.R."/>
            <person name="Nelson C."/>
            <person name="Nieminen K."/>
            <person name="Nilsson O."/>
            <person name="Pereda V."/>
            <person name="Peter G."/>
            <person name="Philippe R."/>
            <person name="Pilate G."/>
            <person name="Poliakov A."/>
            <person name="Razumovskaya J."/>
            <person name="Richardson P."/>
            <person name="Rinaldi C."/>
            <person name="Ritland K."/>
            <person name="Rouze P."/>
            <person name="Ryaboy D."/>
            <person name="Schmutz J."/>
            <person name="Schrader J."/>
            <person name="Segerman B."/>
            <person name="Shin H."/>
            <person name="Siddiqui A."/>
            <person name="Sterky F."/>
            <person name="Terry A."/>
            <person name="Tsai C.J."/>
            <person name="Uberbacher E."/>
            <person name="Unneberg P."/>
            <person name="Vahala J."/>
            <person name="Wall K."/>
            <person name="Wessler S."/>
            <person name="Yang G."/>
            <person name="Yin T."/>
            <person name="Douglas C."/>
            <person name="Marra M."/>
            <person name="Sandberg G."/>
            <person name="Van de Peer Y."/>
            <person name="Rokhsar D."/>
        </authorList>
    </citation>
    <scope>NUCLEOTIDE SEQUENCE [LARGE SCALE GENOMIC DNA]</scope>
    <source>
        <strain evidence="2">cv. Nisqually</strain>
    </source>
</reference>
<accession>A0A2K1YNI3</accession>
<proteinExistence type="predicted"/>
<evidence type="ECO:0000313" key="2">
    <source>
        <dbReference type="Proteomes" id="UP000006729"/>
    </source>
</evidence>
<organism evidence="1 2">
    <name type="scientific">Populus trichocarpa</name>
    <name type="common">Western balsam poplar</name>
    <name type="synonym">Populus balsamifera subsp. trichocarpa</name>
    <dbReference type="NCBI Taxonomy" id="3694"/>
    <lineage>
        <taxon>Eukaryota</taxon>
        <taxon>Viridiplantae</taxon>
        <taxon>Streptophyta</taxon>
        <taxon>Embryophyta</taxon>
        <taxon>Tracheophyta</taxon>
        <taxon>Spermatophyta</taxon>
        <taxon>Magnoliopsida</taxon>
        <taxon>eudicotyledons</taxon>
        <taxon>Gunneridae</taxon>
        <taxon>Pentapetalae</taxon>
        <taxon>rosids</taxon>
        <taxon>fabids</taxon>
        <taxon>Malpighiales</taxon>
        <taxon>Salicaceae</taxon>
        <taxon>Saliceae</taxon>
        <taxon>Populus</taxon>
    </lineage>
</organism>
<dbReference type="AlphaFoldDB" id="A0A2K1YNI3"/>
<gene>
    <name evidence="1" type="ORF">POPTR_010G039500</name>
</gene>
<sequence>MKLLGFLPIPRLVTMLKHGCMRTKYKEEKEILNNMAIKYTAEDDILNIGGNTTANNTDTNNVAAIDISIVVMPYIISSVVPPLVSFSKPFPDILKIEVFAGAHFKRWQERIFSVLDMYGVVWVLTDSKTSDNAEAWTHEHKKAKKICSNMVTKYIVEDMGNQKFVIGKEMIFGVLEMHEVAWVFINPKTNDNAKVWMHVNKVCTCRHFILSTLSN</sequence>
<dbReference type="InParanoid" id="A0A2K1YNI3"/>
<dbReference type="EMBL" id="CM009299">
    <property type="protein sequence ID" value="PNT14585.1"/>
    <property type="molecule type" value="Genomic_DNA"/>
</dbReference>
<dbReference type="Proteomes" id="UP000006729">
    <property type="component" value="Chromosome 10"/>
</dbReference>
<evidence type="ECO:0000313" key="1">
    <source>
        <dbReference type="EMBL" id="PNT14585.1"/>
    </source>
</evidence>
<protein>
    <submittedName>
        <fullName evidence="1">Uncharacterized protein</fullName>
    </submittedName>
</protein>
<keyword evidence="2" id="KW-1185">Reference proteome</keyword>